<evidence type="ECO:0000256" key="1">
    <source>
        <dbReference type="SAM" id="SignalP"/>
    </source>
</evidence>
<gene>
    <name evidence="2" type="ORF">BD310DRAFT_357271</name>
</gene>
<feature type="chain" id="PRO_5020456323" evidence="1">
    <location>
        <begin position="24"/>
        <end position="260"/>
    </location>
</feature>
<protein>
    <submittedName>
        <fullName evidence="2">Uncharacterized protein</fullName>
    </submittedName>
</protein>
<dbReference type="AlphaFoldDB" id="A0A4Q9PZ95"/>
<organism evidence="2 3">
    <name type="scientific">Dichomitus squalens</name>
    <dbReference type="NCBI Taxonomy" id="114155"/>
    <lineage>
        <taxon>Eukaryota</taxon>
        <taxon>Fungi</taxon>
        <taxon>Dikarya</taxon>
        <taxon>Basidiomycota</taxon>
        <taxon>Agaricomycotina</taxon>
        <taxon>Agaricomycetes</taxon>
        <taxon>Polyporales</taxon>
        <taxon>Polyporaceae</taxon>
        <taxon>Dichomitus</taxon>
    </lineage>
</organism>
<proteinExistence type="predicted"/>
<keyword evidence="3" id="KW-1185">Reference proteome</keyword>
<accession>A0A4Q9PZ95</accession>
<name>A0A4Q9PZ95_9APHY</name>
<keyword evidence="1" id="KW-0732">Signal</keyword>
<evidence type="ECO:0000313" key="2">
    <source>
        <dbReference type="EMBL" id="TBU60021.1"/>
    </source>
</evidence>
<reference evidence="2 3" key="1">
    <citation type="submission" date="2019-01" db="EMBL/GenBank/DDBJ databases">
        <title>Draft genome sequences of three monokaryotic isolates of the white-rot basidiomycete fungus Dichomitus squalens.</title>
        <authorList>
            <consortium name="DOE Joint Genome Institute"/>
            <person name="Lopez S.C."/>
            <person name="Andreopoulos B."/>
            <person name="Pangilinan J."/>
            <person name="Lipzen A."/>
            <person name="Riley R."/>
            <person name="Ahrendt S."/>
            <person name="Ng V."/>
            <person name="Barry K."/>
            <person name="Daum C."/>
            <person name="Grigoriev I.V."/>
            <person name="Hilden K.S."/>
            <person name="Makela M.R."/>
            <person name="de Vries R.P."/>
        </authorList>
    </citation>
    <scope>NUCLEOTIDE SEQUENCE [LARGE SCALE GENOMIC DNA]</scope>
    <source>
        <strain evidence="2 3">CBS 464.89</strain>
    </source>
</reference>
<feature type="signal peptide" evidence="1">
    <location>
        <begin position="1"/>
        <end position="23"/>
    </location>
</feature>
<sequence>MLKPSLFLLSLASIWTYRHHAAAVTIYGQEGVTAVSGAATGTGAAAAATATDWLSALAAFNNVTLTAPALPTSMPSTAFTIPVMNNAQDVQGLSIQQGADFFGFSIEMSVVTQVIGKNASFIQVPFLNLLATVADRAGRVRIRVGGNTQETATLVDSLPDNEMIAKDKTDATNPVRCSSVREDRCGSAGMCWAILAAACVHAVAALLRVACFHGSYVLKLYCGPFHDWGRRFPWFMRNPGLHHDHKIWQPYGCNSGCSRP</sequence>
<dbReference type="Proteomes" id="UP000292082">
    <property type="component" value="Unassembled WGS sequence"/>
</dbReference>
<evidence type="ECO:0000313" key="3">
    <source>
        <dbReference type="Proteomes" id="UP000292082"/>
    </source>
</evidence>
<dbReference type="EMBL" id="ML145108">
    <property type="protein sequence ID" value="TBU60021.1"/>
    <property type="molecule type" value="Genomic_DNA"/>
</dbReference>
<dbReference type="Gene3D" id="3.20.20.80">
    <property type="entry name" value="Glycosidases"/>
    <property type="match status" value="1"/>
</dbReference>